<dbReference type="Pfam" id="PF03129">
    <property type="entry name" value="HGTP_anticodon"/>
    <property type="match status" value="1"/>
</dbReference>
<dbReference type="AlphaFoldDB" id="A0A1M5CN95"/>
<dbReference type="PANTHER" id="PTHR43707:SF1">
    <property type="entry name" value="HISTIDINE--TRNA LIGASE, MITOCHONDRIAL-RELATED"/>
    <property type="match status" value="1"/>
</dbReference>
<evidence type="ECO:0000256" key="2">
    <source>
        <dbReference type="ARBA" id="ARBA00011738"/>
    </source>
</evidence>
<dbReference type="InterPro" id="IPR033656">
    <property type="entry name" value="HisRS_anticodon"/>
</dbReference>
<dbReference type="SUPFAM" id="SSF55681">
    <property type="entry name" value="Class II aaRS and biotin synthetases"/>
    <property type="match status" value="1"/>
</dbReference>
<organism evidence="12 13">
    <name type="scientific">Fodinibius roseus</name>
    <dbReference type="NCBI Taxonomy" id="1194090"/>
    <lineage>
        <taxon>Bacteria</taxon>
        <taxon>Pseudomonadati</taxon>
        <taxon>Balneolota</taxon>
        <taxon>Balneolia</taxon>
        <taxon>Balneolales</taxon>
        <taxon>Balneolaceae</taxon>
        <taxon>Fodinibius</taxon>
    </lineage>
</organism>
<dbReference type="InterPro" id="IPR015807">
    <property type="entry name" value="His-tRNA-ligase"/>
</dbReference>
<dbReference type="InterPro" id="IPR004516">
    <property type="entry name" value="HisRS/HisZ"/>
</dbReference>
<dbReference type="Proteomes" id="UP000184041">
    <property type="component" value="Unassembled WGS sequence"/>
</dbReference>
<dbReference type="CDD" id="cd00859">
    <property type="entry name" value="HisRS_anticodon"/>
    <property type="match status" value="1"/>
</dbReference>
<feature type="binding site" evidence="10">
    <location>
        <position position="132"/>
    </location>
    <ligand>
        <name>L-histidine</name>
        <dbReference type="ChEBI" id="CHEBI:57595"/>
    </ligand>
</feature>
<dbReference type="InterPro" id="IPR004154">
    <property type="entry name" value="Anticodon-bd"/>
</dbReference>
<dbReference type="Gene3D" id="3.30.930.10">
    <property type="entry name" value="Bira Bifunctional Protein, Domain 2"/>
    <property type="match status" value="1"/>
</dbReference>
<feature type="binding site" evidence="10">
    <location>
        <begin position="83"/>
        <end position="85"/>
    </location>
    <ligand>
        <name>L-histidine</name>
        <dbReference type="ChEBI" id="CHEBI:57595"/>
    </ligand>
</feature>
<comment type="subcellular location">
    <subcellularLocation>
        <location evidence="9">Cytoplasm</location>
    </subcellularLocation>
</comment>
<keyword evidence="6 9" id="KW-0648">Protein biosynthesis</keyword>
<keyword evidence="4 9" id="KW-0547">Nucleotide-binding</keyword>
<dbReference type="PROSITE" id="PS50862">
    <property type="entry name" value="AA_TRNA_LIGASE_II"/>
    <property type="match status" value="1"/>
</dbReference>
<dbReference type="EC" id="6.1.1.21" evidence="9"/>
<evidence type="ECO:0000256" key="10">
    <source>
        <dbReference type="PIRSR" id="PIRSR001549-1"/>
    </source>
</evidence>
<evidence type="ECO:0000256" key="4">
    <source>
        <dbReference type="ARBA" id="ARBA00022741"/>
    </source>
</evidence>
<dbReference type="GO" id="GO:0005524">
    <property type="term" value="F:ATP binding"/>
    <property type="evidence" value="ECO:0007669"/>
    <property type="project" value="UniProtKB-UniRule"/>
</dbReference>
<name>A0A1M5CN95_9BACT</name>
<evidence type="ECO:0000256" key="8">
    <source>
        <dbReference type="ARBA" id="ARBA00047639"/>
    </source>
</evidence>
<evidence type="ECO:0000256" key="7">
    <source>
        <dbReference type="ARBA" id="ARBA00023146"/>
    </source>
</evidence>
<dbReference type="RefSeq" id="WP_073063578.1">
    <property type="nucleotide sequence ID" value="NZ_FQUS01000010.1"/>
</dbReference>
<dbReference type="GO" id="GO:0005737">
    <property type="term" value="C:cytoplasm"/>
    <property type="evidence" value="ECO:0007669"/>
    <property type="project" value="UniProtKB-SubCell"/>
</dbReference>
<feature type="binding site" evidence="10">
    <location>
        <position position="259"/>
    </location>
    <ligand>
        <name>L-histidine</name>
        <dbReference type="ChEBI" id="CHEBI:57595"/>
    </ligand>
</feature>
<feature type="binding site" evidence="10">
    <location>
        <position position="114"/>
    </location>
    <ligand>
        <name>L-histidine</name>
        <dbReference type="ChEBI" id="CHEBI:57595"/>
    </ligand>
</feature>
<evidence type="ECO:0000256" key="9">
    <source>
        <dbReference type="HAMAP-Rule" id="MF_00127"/>
    </source>
</evidence>
<reference evidence="12 13" key="1">
    <citation type="submission" date="2016-11" db="EMBL/GenBank/DDBJ databases">
        <authorList>
            <person name="Jaros S."/>
            <person name="Januszkiewicz K."/>
            <person name="Wedrychowicz H."/>
        </authorList>
    </citation>
    <scope>NUCLEOTIDE SEQUENCE [LARGE SCALE GENOMIC DNA]</scope>
    <source>
        <strain evidence="12 13">DSM 21986</strain>
    </source>
</reference>
<dbReference type="EMBL" id="FQUS01000010">
    <property type="protein sequence ID" value="SHF56193.1"/>
    <property type="molecule type" value="Genomic_DNA"/>
</dbReference>
<keyword evidence="13" id="KW-1185">Reference proteome</keyword>
<evidence type="ECO:0000256" key="3">
    <source>
        <dbReference type="ARBA" id="ARBA00022598"/>
    </source>
</evidence>
<dbReference type="InterPro" id="IPR045864">
    <property type="entry name" value="aa-tRNA-synth_II/BPL/LPL"/>
</dbReference>
<dbReference type="PIRSF" id="PIRSF001549">
    <property type="entry name" value="His-tRNA_synth"/>
    <property type="match status" value="1"/>
</dbReference>
<protein>
    <recommendedName>
        <fullName evidence="9">Histidine--tRNA ligase</fullName>
        <ecNumber evidence="9">6.1.1.21</ecNumber>
    </recommendedName>
    <alternativeName>
        <fullName evidence="9">Histidyl-tRNA synthetase</fullName>
        <shortName evidence="9">HisRS</shortName>
    </alternativeName>
</protein>
<evidence type="ECO:0000256" key="6">
    <source>
        <dbReference type="ARBA" id="ARBA00022917"/>
    </source>
</evidence>
<comment type="catalytic activity">
    <reaction evidence="8 9">
        <text>tRNA(His) + L-histidine + ATP = L-histidyl-tRNA(His) + AMP + diphosphate + H(+)</text>
        <dbReference type="Rhea" id="RHEA:17313"/>
        <dbReference type="Rhea" id="RHEA-COMP:9665"/>
        <dbReference type="Rhea" id="RHEA-COMP:9689"/>
        <dbReference type="ChEBI" id="CHEBI:15378"/>
        <dbReference type="ChEBI" id="CHEBI:30616"/>
        <dbReference type="ChEBI" id="CHEBI:33019"/>
        <dbReference type="ChEBI" id="CHEBI:57595"/>
        <dbReference type="ChEBI" id="CHEBI:78442"/>
        <dbReference type="ChEBI" id="CHEBI:78527"/>
        <dbReference type="ChEBI" id="CHEBI:456215"/>
        <dbReference type="EC" id="6.1.1.21"/>
    </reaction>
</comment>
<evidence type="ECO:0000256" key="5">
    <source>
        <dbReference type="ARBA" id="ARBA00022840"/>
    </source>
</evidence>
<dbReference type="OrthoDB" id="9800814at2"/>
<accession>A0A1M5CN95</accession>
<dbReference type="Pfam" id="PF13393">
    <property type="entry name" value="tRNA-synt_His"/>
    <property type="match status" value="1"/>
</dbReference>
<dbReference type="HAMAP" id="MF_00127">
    <property type="entry name" value="His_tRNA_synth"/>
    <property type="match status" value="1"/>
</dbReference>
<dbReference type="Gene3D" id="3.40.50.800">
    <property type="entry name" value="Anticodon-binding domain"/>
    <property type="match status" value="1"/>
</dbReference>
<evidence type="ECO:0000259" key="11">
    <source>
        <dbReference type="PROSITE" id="PS50862"/>
    </source>
</evidence>
<comment type="subunit">
    <text evidence="2 9">Homodimer.</text>
</comment>
<feature type="binding site" evidence="10">
    <location>
        <begin position="263"/>
        <end position="264"/>
    </location>
    <ligand>
        <name>L-histidine</name>
        <dbReference type="ChEBI" id="CHEBI:57595"/>
    </ligand>
</feature>
<keyword evidence="7 9" id="KW-0030">Aminoacyl-tRNA synthetase</keyword>
<dbReference type="GO" id="GO:0006427">
    <property type="term" value="P:histidyl-tRNA aminoacylation"/>
    <property type="evidence" value="ECO:0007669"/>
    <property type="project" value="UniProtKB-UniRule"/>
</dbReference>
<dbReference type="STRING" id="1194090.SAMN05443144_11035"/>
<dbReference type="PANTHER" id="PTHR43707">
    <property type="entry name" value="HISTIDYL-TRNA SYNTHETASE"/>
    <property type="match status" value="1"/>
</dbReference>
<sequence length="428" mass="48400">MAQPTFSTHLGMVDILPGEVGKWQTIERIIHEEAKKFNFEEIRTPIMEQTELIARGVGQLTDIVSKEMFAFQRGDDRYVLRPECTAPVARAFVEHHLDQRGGTQNLYYIGPMFRAEKPQKGRQRQFHQFGAEIIGADAPAADVDIIALMMAIYDRLGITNTTLKINSVGDPESRRNYTKALKDHFRPHLPQLSDISQKRFKNNPLRILDSKEEEDQSFIEDAPVITDYLTEETSAHYGQVKELLADLNIPFEEDPHLVRGLDYYTRTAFELISPDLGAQDALGGGGRYDLLIEEIGGQHTPAVGFAAGIERLLIACEELDIELAEEETLDVYIVTLGEKARRWALRHLPALRSAGLSASMDYIGRSIKAQMKDADRENARHTIIVGENELNEGKFTLRNMKKSEENAYTFEEILGKLTDIPDTRQSLQ</sequence>
<proteinExistence type="inferred from homology"/>
<keyword evidence="3 9" id="KW-0436">Ligase</keyword>
<keyword evidence="5 9" id="KW-0067">ATP-binding</keyword>
<dbReference type="CDD" id="cd00773">
    <property type="entry name" value="HisRS-like_core"/>
    <property type="match status" value="1"/>
</dbReference>
<evidence type="ECO:0000313" key="13">
    <source>
        <dbReference type="Proteomes" id="UP000184041"/>
    </source>
</evidence>
<dbReference type="GO" id="GO:0004821">
    <property type="term" value="F:histidine-tRNA ligase activity"/>
    <property type="evidence" value="ECO:0007669"/>
    <property type="project" value="UniProtKB-UniRule"/>
</dbReference>
<dbReference type="SUPFAM" id="SSF52954">
    <property type="entry name" value="Class II aaRS ABD-related"/>
    <property type="match status" value="1"/>
</dbReference>
<keyword evidence="9" id="KW-0963">Cytoplasm</keyword>
<evidence type="ECO:0000256" key="1">
    <source>
        <dbReference type="ARBA" id="ARBA00008226"/>
    </source>
</evidence>
<feature type="domain" description="Aminoacyl-transfer RNA synthetases class-II family profile" evidence="11">
    <location>
        <begin position="24"/>
        <end position="315"/>
    </location>
</feature>
<dbReference type="InterPro" id="IPR006195">
    <property type="entry name" value="aa-tRNA-synth_II"/>
</dbReference>
<feature type="binding site" evidence="10">
    <location>
        <position position="128"/>
    </location>
    <ligand>
        <name>L-histidine</name>
        <dbReference type="ChEBI" id="CHEBI:57595"/>
    </ligand>
</feature>
<dbReference type="InterPro" id="IPR041715">
    <property type="entry name" value="HisRS-like_core"/>
</dbReference>
<dbReference type="NCBIfam" id="TIGR00442">
    <property type="entry name" value="hisS"/>
    <property type="match status" value="1"/>
</dbReference>
<gene>
    <name evidence="9" type="primary">hisS</name>
    <name evidence="12" type="ORF">SAMN05443144_11035</name>
</gene>
<dbReference type="InterPro" id="IPR036621">
    <property type="entry name" value="Anticodon-bd_dom_sf"/>
</dbReference>
<comment type="similarity">
    <text evidence="1 9">Belongs to the class-II aminoacyl-tRNA synthetase family.</text>
</comment>
<evidence type="ECO:0000313" key="12">
    <source>
        <dbReference type="EMBL" id="SHF56193.1"/>
    </source>
</evidence>